<dbReference type="CDD" id="cd21120">
    <property type="entry name" value="SPASM_anSME"/>
    <property type="match status" value="1"/>
</dbReference>
<evidence type="ECO:0000256" key="7">
    <source>
        <dbReference type="ARBA" id="ARBA00023601"/>
    </source>
</evidence>
<keyword evidence="3" id="KW-0949">S-adenosyl-L-methionine</keyword>
<dbReference type="InterPro" id="IPR034485">
    <property type="entry name" value="Anaerobic_Cys-type_sulfatase-m"/>
</dbReference>
<dbReference type="CDD" id="cd01335">
    <property type="entry name" value="Radical_SAM"/>
    <property type="match status" value="1"/>
</dbReference>
<dbReference type="PROSITE" id="PS51918">
    <property type="entry name" value="RADICAL_SAM"/>
    <property type="match status" value="1"/>
</dbReference>
<dbReference type="PANTHER" id="PTHR43273">
    <property type="entry name" value="ANAEROBIC SULFATASE-MATURATING ENZYME HOMOLOG ASLB-RELATED"/>
    <property type="match status" value="1"/>
</dbReference>
<feature type="domain" description="Radical SAM core" evidence="8">
    <location>
        <begin position="1"/>
        <end position="227"/>
    </location>
</feature>
<dbReference type="SFLD" id="SFLDG01072">
    <property type="entry name" value="dehydrogenase_like"/>
    <property type="match status" value="1"/>
</dbReference>
<name>A0ABV1GC04_9FIRM</name>
<evidence type="ECO:0000256" key="3">
    <source>
        <dbReference type="ARBA" id="ARBA00022691"/>
    </source>
</evidence>
<sequence length="378" mass="43252">MPAITVMLKPASGLCNMRCRYCFYADEQKNRSVPSYGLMSEEVLRAVLTRVLEYADGECTIAFQGGEPTCAGLPFFRRVVELEQELNHKKVAIHNAIQTNGYVIDDEWAQFLADNHFLVGVSLDGPREIHDLNRLDAKGNGTYNRVMRAIATLKKHGAEFNILTVVTSATCRSIRKTYSFFQRNGLDYQQYIPCLDPLGEERGGHDYSLTCEAFGQYLKDLFDCWYEDARKGRLTYNRYFTNLLLILTRQQPEACGMLGQCGRQYVVEADGSVYPCDFYMLDEWKLGNFLTDTVEDVDRRRDALGFIQMSIDVNQTCQKCKWFPLCRGGCRRDREPMVDGKLQKNYFCEAYSQFFEYAYPRLAQVARAVEAGVFGSSC</sequence>
<evidence type="ECO:0000256" key="2">
    <source>
        <dbReference type="ARBA" id="ARBA00022485"/>
    </source>
</evidence>
<gene>
    <name evidence="9" type="ORF">WMO24_02360</name>
</gene>
<dbReference type="EMBL" id="JBBMFA010000047">
    <property type="protein sequence ID" value="MEQ2519286.1"/>
    <property type="molecule type" value="Genomic_DNA"/>
</dbReference>
<dbReference type="Pfam" id="PF04055">
    <property type="entry name" value="Radical_SAM"/>
    <property type="match status" value="1"/>
</dbReference>
<dbReference type="SFLD" id="SFLDG01386">
    <property type="entry name" value="main_SPASM_domain-containing"/>
    <property type="match status" value="1"/>
</dbReference>
<dbReference type="InterPro" id="IPR058240">
    <property type="entry name" value="rSAM_sf"/>
</dbReference>
<evidence type="ECO:0000313" key="10">
    <source>
        <dbReference type="Proteomes" id="UP001477672"/>
    </source>
</evidence>
<dbReference type="SFLD" id="SFLDG01384">
    <property type="entry name" value="thioether_bond_formation_requi"/>
    <property type="match status" value="1"/>
</dbReference>
<comment type="cofactor">
    <cofactor evidence="1">
        <name>[4Fe-4S] cluster</name>
        <dbReference type="ChEBI" id="CHEBI:49883"/>
    </cofactor>
</comment>
<dbReference type="Pfam" id="PF13186">
    <property type="entry name" value="SPASM"/>
    <property type="match status" value="1"/>
</dbReference>
<dbReference type="Gene3D" id="3.20.20.70">
    <property type="entry name" value="Aldolase class I"/>
    <property type="match status" value="1"/>
</dbReference>
<dbReference type="SUPFAM" id="SSF102114">
    <property type="entry name" value="Radical SAM enzymes"/>
    <property type="match status" value="1"/>
</dbReference>
<dbReference type="SFLD" id="SFLDG01067">
    <property type="entry name" value="SPASM/twitch_domain_containing"/>
    <property type="match status" value="1"/>
</dbReference>
<comment type="similarity">
    <text evidence="7">Belongs to the radical SAM superfamily. Anaerobic sulfatase-maturating enzyme family.</text>
</comment>
<dbReference type="InterPro" id="IPR013785">
    <property type="entry name" value="Aldolase_TIM"/>
</dbReference>
<dbReference type="SFLD" id="SFLDS00029">
    <property type="entry name" value="Radical_SAM"/>
    <property type="match status" value="1"/>
</dbReference>
<dbReference type="NCBIfam" id="TIGR04085">
    <property type="entry name" value="rSAM_more_4Fe4S"/>
    <property type="match status" value="1"/>
</dbReference>
<dbReference type="PANTHER" id="PTHR43273:SF3">
    <property type="entry name" value="ANAEROBIC SULFATASE-MATURATING ENZYME HOMOLOG ASLB-RELATED"/>
    <property type="match status" value="1"/>
</dbReference>
<keyword evidence="10" id="KW-1185">Reference proteome</keyword>
<dbReference type="Proteomes" id="UP001477672">
    <property type="component" value="Unassembled WGS sequence"/>
</dbReference>
<evidence type="ECO:0000256" key="1">
    <source>
        <dbReference type="ARBA" id="ARBA00001966"/>
    </source>
</evidence>
<dbReference type="InterPro" id="IPR023867">
    <property type="entry name" value="Sulphatase_maturase_rSAM"/>
</dbReference>
<evidence type="ECO:0000259" key="8">
    <source>
        <dbReference type="PROSITE" id="PS51918"/>
    </source>
</evidence>
<proteinExistence type="inferred from homology"/>
<keyword evidence="4" id="KW-0479">Metal-binding</keyword>
<accession>A0ABV1GC04</accession>
<keyword evidence="2" id="KW-0004">4Fe-4S</keyword>
<keyword evidence="6" id="KW-0411">Iron-sulfur</keyword>
<dbReference type="NCBIfam" id="TIGR03942">
    <property type="entry name" value="sulfatase_rSAM"/>
    <property type="match status" value="1"/>
</dbReference>
<dbReference type="InterPro" id="IPR023885">
    <property type="entry name" value="4Fe4S-binding_SPASM_dom"/>
</dbReference>
<organism evidence="9 10">
    <name type="scientific">Ruthenibacterium intestinale</name>
    <dbReference type="NCBI Taxonomy" id="3133163"/>
    <lineage>
        <taxon>Bacteria</taxon>
        <taxon>Bacillati</taxon>
        <taxon>Bacillota</taxon>
        <taxon>Clostridia</taxon>
        <taxon>Eubacteriales</taxon>
        <taxon>Oscillospiraceae</taxon>
        <taxon>Ruthenibacterium</taxon>
    </lineage>
</organism>
<evidence type="ECO:0000313" key="9">
    <source>
        <dbReference type="EMBL" id="MEQ2519286.1"/>
    </source>
</evidence>
<dbReference type="SFLD" id="SFLDF00289">
    <property type="entry name" value="anaerobic_Cys-type_sulfatase-m"/>
    <property type="match status" value="1"/>
</dbReference>
<protein>
    <submittedName>
        <fullName evidence="9">Anaerobic sulfatase maturase</fullName>
    </submittedName>
</protein>
<reference evidence="9 10" key="1">
    <citation type="submission" date="2024-03" db="EMBL/GenBank/DDBJ databases">
        <title>Human intestinal bacterial collection.</title>
        <authorList>
            <person name="Pauvert C."/>
            <person name="Hitch T.C.A."/>
            <person name="Clavel T."/>
        </authorList>
    </citation>
    <scope>NUCLEOTIDE SEQUENCE [LARGE SCALE GENOMIC DNA]</scope>
    <source>
        <strain evidence="9 10">CLA-JM-H11</strain>
    </source>
</reference>
<evidence type="ECO:0000256" key="4">
    <source>
        <dbReference type="ARBA" id="ARBA00022723"/>
    </source>
</evidence>
<evidence type="ECO:0000256" key="6">
    <source>
        <dbReference type="ARBA" id="ARBA00023014"/>
    </source>
</evidence>
<comment type="caution">
    <text evidence="9">The sequence shown here is derived from an EMBL/GenBank/DDBJ whole genome shotgun (WGS) entry which is preliminary data.</text>
</comment>
<evidence type="ECO:0000256" key="5">
    <source>
        <dbReference type="ARBA" id="ARBA00023004"/>
    </source>
</evidence>
<dbReference type="RefSeq" id="WP_349214646.1">
    <property type="nucleotide sequence ID" value="NZ_JBBMFA010000047.1"/>
</dbReference>
<dbReference type="InterPro" id="IPR047207">
    <property type="entry name" value="SPASM_anSME"/>
</dbReference>
<keyword evidence="5" id="KW-0408">Iron</keyword>
<dbReference type="NCBIfam" id="NF010321">
    <property type="entry name" value="PRK13758.1"/>
    <property type="match status" value="1"/>
</dbReference>
<dbReference type="InterPro" id="IPR007197">
    <property type="entry name" value="rSAM"/>
</dbReference>